<feature type="coiled-coil region" evidence="1">
    <location>
        <begin position="591"/>
        <end position="624"/>
    </location>
</feature>
<feature type="compositionally biased region" description="Low complexity" evidence="2">
    <location>
        <begin position="70"/>
        <end position="80"/>
    </location>
</feature>
<protein>
    <recommendedName>
        <fullName evidence="5">Myb-like domain-containing protein</fullName>
    </recommendedName>
</protein>
<comment type="caution">
    <text evidence="3">The sequence shown here is derived from an EMBL/GenBank/DDBJ whole genome shotgun (WGS) entry which is preliminary data.</text>
</comment>
<feature type="compositionally biased region" description="Basic residues" evidence="2">
    <location>
        <begin position="112"/>
        <end position="123"/>
    </location>
</feature>
<keyword evidence="4" id="KW-1185">Reference proteome</keyword>
<reference evidence="3 4" key="1">
    <citation type="submission" date="2023-08" db="EMBL/GenBank/DDBJ databases">
        <title>Black Yeasts Isolated from many extreme environments.</title>
        <authorList>
            <person name="Coleine C."/>
            <person name="Stajich J.E."/>
            <person name="Selbmann L."/>
        </authorList>
    </citation>
    <scope>NUCLEOTIDE SEQUENCE [LARGE SCALE GENOMIC DNA]</scope>
    <source>
        <strain evidence="3 4">CCFEE 5885</strain>
    </source>
</reference>
<evidence type="ECO:0000313" key="3">
    <source>
        <dbReference type="EMBL" id="KAK5093479.1"/>
    </source>
</evidence>
<proteinExistence type="predicted"/>
<feature type="region of interest" description="Disordered" evidence="2">
    <location>
        <begin position="1"/>
        <end position="132"/>
    </location>
</feature>
<sequence length="769" mass="86388">MSTPTAMLNKMASSVDSPYNTRKRQRESTSAQNSPNKRRVTAANAVETAAITTTSEPAPSFARTSKSRLSRPSLPLSATPAPDPRRGPDQYELLDSPEKRKENGIRPEKPMAKPKRIMRKGGQKKAQTASPFQGIGFEQLNELRSEVVLSSFDSPAKNTRTKNKNPLLALRWQNLQREGRTEYQNPLLALKSQNLQQADTGGDLQKRTPKQISVQARPEDHGSYAGSRPRSLINDPGVATSEELAEEILDLEDRGNGSVAGRTDRNGEDESGRQSQQETDGTEQRYPAPKKGGALRQKRNTGRSERTAGHEALGSVSPHRANTPSAEPGRGSRSSRFAGEQQHMEDGEGNAAELNHVEQEQPEAESSQRRGRRPAMSQEERQARKEAEARQHAENALETEAAELADFEKRGQRFVRGIEDVVEGLGGIEAWSKMGGGAKTITVMVENKNDMETERCQSVWRQIRKLARWFKGLDDYEEDQVPAILKKLQAVATWRHLSGDGETRRGDQTIIEIFEYLIPHSVSLVRSAVKARFDAKYKHSWQEVLRLVDIAANLCNAALEWQPRPSTLRRAIRREVRTHIRPALDDVRGSLEAHLSLLEQKERTRRKAEELERAQKRAQMMRQKQWDAMEAGMSSCQLSIPQATQPKRQRYAEEVVDVDELEDDAPNHSTGVMATQPRPRVQRQATEEIPPPDPIVTWTEQEQIALLNGLQQFRGADRYSRILDTSIVLVMKDIDQCIAQAQYYKRACRHMLANKAAEGDHSSDWLSSV</sequence>
<evidence type="ECO:0000313" key="4">
    <source>
        <dbReference type="Proteomes" id="UP001345013"/>
    </source>
</evidence>
<feature type="compositionally biased region" description="Polar residues" evidence="2">
    <location>
        <begin position="1"/>
        <end position="20"/>
    </location>
</feature>
<feature type="region of interest" description="Disordered" evidence="2">
    <location>
        <begin position="198"/>
        <end position="236"/>
    </location>
</feature>
<accession>A0ABR0KCX1</accession>
<evidence type="ECO:0000256" key="1">
    <source>
        <dbReference type="SAM" id="Coils"/>
    </source>
</evidence>
<feature type="compositionally biased region" description="Basic and acidic residues" evidence="2">
    <location>
        <begin position="96"/>
        <end position="111"/>
    </location>
</feature>
<evidence type="ECO:0000256" key="2">
    <source>
        <dbReference type="SAM" id="MobiDB-lite"/>
    </source>
</evidence>
<feature type="region of interest" description="Disordered" evidence="2">
    <location>
        <begin position="663"/>
        <end position="694"/>
    </location>
</feature>
<organism evidence="3 4">
    <name type="scientific">Lithohypha guttulata</name>
    <dbReference type="NCBI Taxonomy" id="1690604"/>
    <lineage>
        <taxon>Eukaryota</taxon>
        <taxon>Fungi</taxon>
        <taxon>Dikarya</taxon>
        <taxon>Ascomycota</taxon>
        <taxon>Pezizomycotina</taxon>
        <taxon>Eurotiomycetes</taxon>
        <taxon>Chaetothyriomycetidae</taxon>
        <taxon>Chaetothyriales</taxon>
        <taxon>Trichomeriaceae</taxon>
        <taxon>Lithohypha</taxon>
    </lineage>
</organism>
<dbReference type="EMBL" id="JAVRRG010000042">
    <property type="protein sequence ID" value="KAK5093479.1"/>
    <property type="molecule type" value="Genomic_DNA"/>
</dbReference>
<keyword evidence="1" id="KW-0175">Coiled coil</keyword>
<name>A0ABR0KCX1_9EURO</name>
<feature type="compositionally biased region" description="Basic and acidic residues" evidence="2">
    <location>
        <begin position="262"/>
        <end position="272"/>
    </location>
</feature>
<evidence type="ECO:0008006" key="5">
    <source>
        <dbReference type="Google" id="ProtNLM"/>
    </source>
</evidence>
<dbReference type="Proteomes" id="UP001345013">
    <property type="component" value="Unassembled WGS sequence"/>
</dbReference>
<feature type="region of interest" description="Disordered" evidence="2">
    <location>
        <begin position="249"/>
        <end position="394"/>
    </location>
</feature>
<feature type="compositionally biased region" description="Basic and acidic residues" evidence="2">
    <location>
        <begin position="378"/>
        <end position="394"/>
    </location>
</feature>
<gene>
    <name evidence="3" type="ORF">LTR24_004190</name>
</gene>